<dbReference type="STRING" id="1120995.SAMN02745245_01208"/>
<sequence>MEGLTDEGANVKGIQEEICSEPTYDTSGRKCRKYTKEMDMYLDEILADEVEKGKLLGRNKQQLTQVQIYDLIVAKGFDISLSTITNKIREKRNKPKECFIRQEYDYGDRLEYDFVEVKLVIDGELGTYHMAVLSSPAGDFRWAFLYKNQKKEVFMDSHVRFFEMMGGTYKEVVYDNIKNVVTRFIGRNEKELNSDLIKLSLYYGFDINVTNCFKGNEKGHVESSVKIIRNKVYAMHYKFKTFEEAVNYLQQELIVLNEKSKIKEERDYLLPYKPKLELANIKSVKVNKYSFVRIDNNYYSVPEYLVGKEVTAKVYYDDIIIYSNLHHVCEHKKIDGANEISTDTRHYLDTLAKKPGAIKNSYALKSLPKLKSIYDTYFSKKPKEFIDLIRKNQNKNIDEIVEILSPDLSSNIIAFSTTKNHINLGDITRSQTNKYNELCIKGRIPL</sequence>
<dbReference type="PROSITE" id="PS50994">
    <property type="entry name" value="INTEGRASE"/>
    <property type="match status" value="1"/>
</dbReference>
<evidence type="ECO:0000313" key="3">
    <source>
        <dbReference type="EMBL" id="SHH38262.1"/>
    </source>
</evidence>
<evidence type="ECO:0000256" key="1">
    <source>
        <dbReference type="ARBA" id="ARBA00009277"/>
    </source>
</evidence>
<dbReference type="OrthoDB" id="3193769at2"/>
<dbReference type="InterPro" id="IPR001584">
    <property type="entry name" value="Integrase_cat-core"/>
</dbReference>
<comment type="similarity">
    <text evidence="1">Belongs to the transposase IS21/IS408/IS1162 family.</text>
</comment>
<name>A0A1M5SI36_9FIRM</name>
<evidence type="ECO:0000259" key="2">
    <source>
        <dbReference type="PROSITE" id="PS50994"/>
    </source>
</evidence>
<dbReference type="GO" id="GO:0003676">
    <property type="term" value="F:nucleic acid binding"/>
    <property type="evidence" value="ECO:0007669"/>
    <property type="project" value="InterPro"/>
</dbReference>
<organism evidence="3 4">
    <name type="scientific">Anaerosphaera aminiphila DSM 21120</name>
    <dbReference type="NCBI Taxonomy" id="1120995"/>
    <lineage>
        <taxon>Bacteria</taxon>
        <taxon>Bacillati</taxon>
        <taxon>Bacillota</taxon>
        <taxon>Tissierellia</taxon>
        <taxon>Tissierellales</taxon>
        <taxon>Peptoniphilaceae</taxon>
        <taxon>Anaerosphaera</taxon>
    </lineage>
</organism>
<reference evidence="4" key="1">
    <citation type="submission" date="2016-11" db="EMBL/GenBank/DDBJ databases">
        <authorList>
            <person name="Varghese N."/>
            <person name="Submissions S."/>
        </authorList>
    </citation>
    <scope>NUCLEOTIDE SEQUENCE [LARGE SCALE GENOMIC DNA]</scope>
    <source>
        <strain evidence="4">DSM 21120</strain>
    </source>
</reference>
<gene>
    <name evidence="3" type="ORF">SAMN02745245_01208</name>
</gene>
<dbReference type="PANTHER" id="PTHR35004">
    <property type="entry name" value="TRANSPOSASE RV3428C-RELATED"/>
    <property type="match status" value="1"/>
</dbReference>
<dbReference type="InterPro" id="IPR036397">
    <property type="entry name" value="RNaseH_sf"/>
</dbReference>
<proteinExistence type="inferred from homology"/>
<dbReference type="PANTHER" id="PTHR35004:SF7">
    <property type="entry name" value="INTEGRASE PROTEIN"/>
    <property type="match status" value="1"/>
</dbReference>
<dbReference type="RefSeq" id="WP_073184684.1">
    <property type="nucleotide sequence ID" value="NZ_FQXI01000007.1"/>
</dbReference>
<dbReference type="InterPro" id="IPR054353">
    <property type="entry name" value="IstA-like_C"/>
</dbReference>
<dbReference type="AlphaFoldDB" id="A0A1M5SI36"/>
<dbReference type="Proteomes" id="UP000184032">
    <property type="component" value="Unassembled WGS sequence"/>
</dbReference>
<dbReference type="Pfam" id="PF22483">
    <property type="entry name" value="Mu-transpos_C_2"/>
    <property type="match status" value="1"/>
</dbReference>
<protein>
    <recommendedName>
        <fullName evidence="2">Integrase catalytic domain-containing protein</fullName>
    </recommendedName>
</protein>
<dbReference type="Gene3D" id="3.30.420.10">
    <property type="entry name" value="Ribonuclease H-like superfamily/Ribonuclease H"/>
    <property type="match status" value="1"/>
</dbReference>
<feature type="domain" description="Integrase catalytic" evidence="2">
    <location>
        <begin position="91"/>
        <end position="279"/>
    </location>
</feature>
<evidence type="ECO:0000313" key="4">
    <source>
        <dbReference type="Proteomes" id="UP000184032"/>
    </source>
</evidence>
<keyword evidence="4" id="KW-1185">Reference proteome</keyword>
<dbReference type="GO" id="GO:0015074">
    <property type="term" value="P:DNA integration"/>
    <property type="evidence" value="ECO:0007669"/>
    <property type="project" value="InterPro"/>
</dbReference>
<accession>A0A1M5SI36</accession>
<dbReference type="EMBL" id="FQXI01000007">
    <property type="protein sequence ID" value="SHH38262.1"/>
    <property type="molecule type" value="Genomic_DNA"/>
</dbReference>